<dbReference type="PANTHER" id="PTHR48098:SF3">
    <property type="entry name" value="IRON(III) ENTEROBACTIN ESTERASE"/>
    <property type="match status" value="1"/>
</dbReference>
<dbReference type="Pfam" id="PF00756">
    <property type="entry name" value="Esterase"/>
    <property type="match status" value="1"/>
</dbReference>
<gene>
    <name evidence="1" type="ORF">GKIL_3596</name>
</gene>
<reference evidence="1 2" key="1">
    <citation type="journal article" date="2013" name="PLoS ONE">
        <title>Cultivation and Complete Genome Sequencing of Gloeobacter kilaueensis sp. nov., from a Lava Cave in Kilauea Caldera, Hawai'i.</title>
        <authorList>
            <person name="Saw J.H."/>
            <person name="Schatz M."/>
            <person name="Brown M.V."/>
            <person name="Kunkel D.D."/>
            <person name="Foster J.S."/>
            <person name="Shick H."/>
            <person name="Christensen S."/>
            <person name="Hou S."/>
            <person name="Wan X."/>
            <person name="Donachie S.P."/>
        </authorList>
    </citation>
    <scope>NUCLEOTIDE SEQUENCE [LARGE SCALE GENOMIC DNA]</scope>
    <source>
        <strain evidence="2">JS</strain>
    </source>
</reference>
<name>U5QLK4_GLOK1</name>
<organism evidence="1 2">
    <name type="scientific">Gloeobacter kilaueensis (strain ATCC BAA-2537 / CCAP 1431/1 / ULC 316 / JS1)</name>
    <dbReference type="NCBI Taxonomy" id="1183438"/>
    <lineage>
        <taxon>Bacteria</taxon>
        <taxon>Bacillati</taxon>
        <taxon>Cyanobacteriota</taxon>
        <taxon>Cyanophyceae</taxon>
        <taxon>Gloeobacterales</taxon>
        <taxon>Gloeobacteraceae</taxon>
        <taxon>Gloeobacter</taxon>
    </lineage>
</organism>
<proteinExistence type="predicted"/>
<dbReference type="HOGENOM" id="CLU_090325_0_0_3"/>
<evidence type="ECO:0000313" key="1">
    <source>
        <dbReference type="EMBL" id="AGY59842.1"/>
    </source>
</evidence>
<evidence type="ECO:0008006" key="3">
    <source>
        <dbReference type="Google" id="ProtNLM"/>
    </source>
</evidence>
<sequence length="243" mass="28009">MAYSRRYFQFYSHVLQRDLDVLHFGNWGYPMLVFPTSRGRFFDAEDRGLIASLHRHIDQGYLQVFCVETLDWELLLACGVSFAERRERWLALERHWTDEFIPYVRHKAQNDFLVAAGCSLGATHAINLTLRHPDLVRRVLAMGGPYDLDNIASLFGKGGPELSRQLYFINPMAYMANMSYQYWLQMGGGHTQINLLSAHHDFCLDDHLRLAGLLGRNGIDHHLEVWDGGHDWPVWCAQIAAFA</sequence>
<dbReference type="KEGG" id="glj:GKIL_3596"/>
<accession>U5QLK4</accession>
<protein>
    <recommendedName>
        <fullName evidence="3">Esterase</fullName>
    </recommendedName>
</protein>
<dbReference type="EMBL" id="CP003587">
    <property type="protein sequence ID" value="AGY59842.1"/>
    <property type="molecule type" value="Genomic_DNA"/>
</dbReference>
<keyword evidence="2" id="KW-1185">Reference proteome</keyword>
<dbReference type="SUPFAM" id="SSF53474">
    <property type="entry name" value="alpha/beta-Hydrolases"/>
    <property type="match status" value="1"/>
</dbReference>
<dbReference type="STRING" id="1183438.GKIL_3596"/>
<dbReference type="OrthoDB" id="9775130at2"/>
<dbReference type="Proteomes" id="UP000017396">
    <property type="component" value="Chromosome"/>
</dbReference>
<dbReference type="AlphaFoldDB" id="U5QLK4"/>
<dbReference type="InterPro" id="IPR029058">
    <property type="entry name" value="AB_hydrolase_fold"/>
</dbReference>
<evidence type="ECO:0000313" key="2">
    <source>
        <dbReference type="Proteomes" id="UP000017396"/>
    </source>
</evidence>
<dbReference type="PANTHER" id="PTHR48098">
    <property type="entry name" value="ENTEROCHELIN ESTERASE-RELATED"/>
    <property type="match status" value="1"/>
</dbReference>
<dbReference type="eggNOG" id="COG2382">
    <property type="taxonomic scope" value="Bacteria"/>
</dbReference>
<dbReference type="InterPro" id="IPR000801">
    <property type="entry name" value="Esterase-like"/>
</dbReference>
<dbReference type="InterPro" id="IPR050583">
    <property type="entry name" value="Mycobacterial_A85_antigen"/>
</dbReference>
<dbReference type="Gene3D" id="3.40.50.1820">
    <property type="entry name" value="alpha/beta hydrolase"/>
    <property type="match status" value="1"/>
</dbReference>